<gene>
    <name evidence="1" type="ORF">GMARGA_LOCUS21433</name>
</gene>
<keyword evidence="2" id="KW-1185">Reference proteome</keyword>
<dbReference type="Proteomes" id="UP000789901">
    <property type="component" value="Unassembled WGS sequence"/>
</dbReference>
<sequence>PLSLLSIFELLSPISNFSSMVMLKFSEAVNPPLDLLDLLVNYSSTHSSLVSDDMYGWAK</sequence>
<accession>A0ABN7VQC2</accession>
<name>A0ABN7VQC2_GIGMA</name>
<evidence type="ECO:0000313" key="2">
    <source>
        <dbReference type="Proteomes" id="UP000789901"/>
    </source>
</evidence>
<feature type="non-terminal residue" evidence="1">
    <location>
        <position position="1"/>
    </location>
</feature>
<reference evidence="1 2" key="1">
    <citation type="submission" date="2021-06" db="EMBL/GenBank/DDBJ databases">
        <authorList>
            <person name="Kallberg Y."/>
            <person name="Tangrot J."/>
            <person name="Rosling A."/>
        </authorList>
    </citation>
    <scope>NUCLEOTIDE SEQUENCE [LARGE SCALE GENOMIC DNA]</scope>
    <source>
        <strain evidence="1 2">120-4 pot B 10/14</strain>
    </source>
</reference>
<dbReference type="EMBL" id="CAJVQB010019798">
    <property type="protein sequence ID" value="CAG8792329.1"/>
    <property type="molecule type" value="Genomic_DNA"/>
</dbReference>
<organism evidence="1 2">
    <name type="scientific">Gigaspora margarita</name>
    <dbReference type="NCBI Taxonomy" id="4874"/>
    <lineage>
        <taxon>Eukaryota</taxon>
        <taxon>Fungi</taxon>
        <taxon>Fungi incertae sedis</taxon>
        <taxon>Mucoromycota</taxon>
        <taxon>Glomeromycotina</taxon>
        <taxon>Glomeromycetes</taxon>
        <taxon>Diversisporales</taxon>
        <taxon>Gigasporaceae</taxon>
        <taxon>Gigaspora</taxon>
    </lineage>
</organism>
<evidence type="ECO:0000313" key="1">
    <source>
        <dbReference type="EMBL" id="CAG8792329.1"/>
    </source>
</evidence>
<comment type="caution">
    <text evidence="1">The sequence shown here is derived from an EMBL/GenBank/DDBJ whole genome shotgun (WGS) entry which is preliminary data.</text>
</comment>
<proteinExistence type="predicted"/>
<protein>
    <submittedName>
        <fullName evidence="1">5397_t:CDS:1</fullName>
    </submittedName>
</protein>